<gene>
    <name evidence="6" type="ORF">EHQ58_12530</name>
</gene>
<evidence type="ECO:0000256" key="1">
    <source>
        <dbReference type="ARBA" id="ARBA00001947"/>
    </source>
</evidence>
<dbReference type="GO" id="GO:0016491">
    <property type="term" value="F:oxidoreductase activity"/>
    <property type="evidence" value="ECO:0007669"/>
    <property type="project" value="UniProtKB-KW"/>
</dbReference>
<dbReference type="Proteomes" id="UP000297693">
    <property type="component" value="Unassembled WGS sequence"/>
</dbReference>
<evidence type="ECO:0000256" key="2">
    <source>
        <dbReference type="ARBA" id="ARBA00022723"/>
    </source>
</evidence>
<dbReference type="AlphaFoldDB" id="A0A4R9K0J0"/>
<dbReference type="SUPFAM" id="SSF50129">
    <property type="entry name" value="GroES-like"/>
    <property type="match status" value="1"/>
</dbReference>
<dbReference type="EMBL" id="RQGD01000034">
    <property type="protein sequence ID" value="TGL58198.1"/>
    <property type="molecule type" value="Genomic_DNA"/>
</dbReference>
<organism evidence="6 7">
    <name type="scientific">Leptospira ognonensis</name>
    <dbReference type="NCBI Taxonomy" id="2484945"/>
    <lineage>
        <taxon>Bacteria</taxon>
        <taxon>Pseudomonadati</taxon>
        <taxon>Spirochaetota</taxon>
        <taxon>Spirochaetia</taxon>
        <taxon>Leptospirales</taxon>
        <taxon>Leptospiraceae</taxon>
        <taxon>Leptospira</taxon>
    </lineage>
</organism>
<sequence length="341" mass="37380">MERLEFIKKNTLEWREVEKPRITEPNQAIVRPLAVSRCDLDLPILRGQTLFRAPFPIGHEFVGEILALGEGVAHQFRVGMKVAVPFQISCGHCQPCTSGKSKSCSSVPHASAFGMGKSGKAFGGALADEVLIPNAIAMLVPIKETTNLISIASISDNLVEAWKLAGIHLDQNPNQSVLILGGAAASIGLYTASLAKFMGSPDVLYVDMDQTRCALAEKMGIRTEHLTTYPKSFTKKFDIVAEATGSESGWMCGLRSLEVDGFFGSASIFWTNELKIPYLDLYNSGANLHIGRVRSREWIPEILRLVEEKGYDPSPVVTKTAKWKDAKEAFIEEATKLVIVR</sequence>
<reference evidence="6" key="1">
    <citation type="journal article" date="2019" name="PLoS Negl. Trop. Dis.">
        <title>Revisiting the worldwide diversity of Leptospira species in the environment.</title>
        <authorList>
            <person name="Vincent A.T."/>
            <person name="Schiettekatte O."/>
            <person name="Bourhy P."/>
            <person name="Veyrier F.J."/>
            <person name="Picardeau M."/>
        </authorList>
    </citation>
    <scope>NUCLEOTIDE SEQUENCE [LARGE SCALE GENOMIC DNA]</scope>
    <source>
        <strain evidence="6">201702476</strain>
    </source>
</reference>
<keyword evidence="2" id="KW-0479">Metal-binding</keyword>
<dbReference type="PANTHER" id="PTHR42813">
    <property type="entry name" value="ZINC-TYPE ALCOHOL DEHYDROGENASE-LIKE"/>
    <property type="match status" value="1"/>
</dbReference>
<evidence type="ECO:0000256" key="3">
    <source>
        <dbReference type="ARBA" id="ARBA00022833"/>
    </source>
</evidence>
<dbReference type="InterPro" id="IPR002328">
    <property type="entry name" value="ADH_Zn_CS"/>
</dbReference>
<feature type="domain" description="Alcohol dehydrogenase-like N-terminal" evidence="5">
    <location>
        <begin position="25"/>
        <end position="141"/>
    </location>
</feature>
<name>A0A4R9K0J0_9LEPT</name>
<dbReference type="InterPro" id="IPR011032">
    <property type="entry name" value="GroES-like_sf"/>
</dbReference>
<keyword evidence="7" id="KW-1185">Reference proteome</keyword>
<dbReference type="RefSeq" id="WP_135624217.1">
    <property type="nucleotide sequence ID" value="NZ_RQGD01000034.1"/>
</dbReference>
<dbReference type="OrthoDB" id="9777057at2"/>
<dbReference type="Gene3D" id="3.40.50.720">
    <property type="entry name" value="NAD(P)-binding Rossmann-like Domain"/>
    <property type="match status" value="1"/>
</dbReference>
<accession>A0A4R9K0J0</accession>
<evidence type="ECO:0000313" key="7">
    <source>
        <dbReference type="Proteomes" id="UP000297693"/>
    </source>
</evidence>
<dbReference type="Gene3D" id="3.90.180.10">
    <property type="entry name" value="Medium-chain alcohol dehydrogenases, catalytic domain"/>
    <property type="match status" value="1"/>
</dbReference>
<keyword evidence="3" id="KW-0862">Zinc</keyword>
<comment type="cofactor">
    <cofactor evidence="1">
        <name>Zn(2+)</name>
        <dbReference type="ChEBI" id="CHEBI:29105"/>
    </cofactor>
</comment>
<dbReference type="PANTHER" id="PTHR42813:SF7">
    <property type="entry name" value="ALCOHOL DEHYDROGENASE (ZN-DEPENDENT)-RELATED"/>
    <property type="match status" value="1"/>
</dbReference>
<dbReference type="PROSITE" id="PS00059">
    <property type="entry name" value="ADH_ZINC"/>
    <property type="match status" value="1"/>
</dbReference>
<evidence type="ECO:0000259" key="5">
    <source>
        <dbReference type="Pfam" id="PF08240"/>
    </source>
</evidence>
<dbReference type="Pfam" id="PF08240">
    <property type="entry name" value="ADH_N"/>
    <property type="match status" value="1"/>
</dbReference>
<protein>
    <submittedName>
        <fullName evidence="6">Alcohol dehydrogenase</fullName>
    </submittedName>
</protein>
<keyword evidence="4" id="KW-0560">Oxidoreductase</keyword>
<dbReference type="InterPro" id="IPR013154">
    <property type="entry name" value="ADH-like_N"/>
</dbReference>
<dbReference type="InterPro" id="IPR036291">
    <property type="entry name" value="NAD(P)-bd_dom_sf"/>
</dbReference>
<proteinExistence type="predicted"/>
<dbReference type="SUPFAM" id="SSF51735">
    <property type="entry name" value="NAD(P)-binding Rossmann-fold domains"/>
    <property type="match status" value="1"/>
</dbReference>
<dbReference type="GO" id="GO:0008270">
    <property type="term" value="F:zinc ion binding"/>
    <property type="evidence" value="ECO:0007669"/>
    <property type="project" value="InterPro"/>
</dbReference>
<comment type="caution">
    <text evidence="6">The sequence shown here is derived from an EMBL/GenBank/DDBJ whole genome shotgun (WGS) entry which is preliminary data.</text>
</comment>
<evidence type="ECO:0000256" key="4">
    <source>
        <dbReference type="ARBA" id="ARBA00023002"/>
    </source>
</evidence>
<evidence type="ECO:0000313" key="6">
    <source>
        <dbReference type="EMBL" id="TGL58198.1"/>
    </source>
</evidence>